<sequence>MLVDQLTQLSFAQLFDALPDGIVYFRPVRDGADRQVIDFVIEYANPATHKIALDQYQSLVGTSVRYNNQHDRVYTERVFTQLKAVVETGQSDEFEYYNQTINEWLSVTHAKSGDGVLNVTRVVTAEKEAALLSER</sequence>
<dbReference type="SUPFAM" id="SSF55785">
    <property type="entry name" value="PYP-like sensor domain (PAS domain)"/>
    <property type="match status" value="1"/>
</dbReference>
<dbReference type="EMBL" id="VFIA01000002">
    <property type="protein sequence ID" value="MBC3790002.1"/>
    <property type="molecule type" value="Genomic_DNA"/>
</dbReference>
<comment type="caution">
    <text evidence="1">The sequence shown here is derived from an EMBL/GenBank/DDBJ whole genome shotgun (WGS) entry which is preliminary data.</text>
</comment>
<reference evidence="1 2" key="1">
    <citation type="submission" date="2019-06" db="EMBL/GenBank/DDBJ databases">
        <title>Spirosoma utsteinense sp. nov. isolated from Antarctic ice-free soils.</title>
        <authorList>
            <person name="Tahon G."/>
        </authorList>
    </citation>
    <scope>NUCLEOTIDE SEQUENCE [LARGE SCALE GENOMIC DNA]</scope>
    <source>
        <strain evidence="1 2">LMG 31447</strain>
    </source>
</reference>
<dbReference type="RefSeq" id="WP_186735667.1">
    <property type="nucleotide sequence ID" value="NZ_VFIA01000002.1"/>
</dbReference>
<accession>A0ABR6W267</accession>
<name>A0ABR6W267_9BACT</name>
<protein>
    <submittedName>
        <fullName evidence="1">PAS domain-containing protein</fullName>
    </submittedName>
</protein>
<dbReference type="InterPro" id="IPR035965">
    <property type="entry name" value="PAS-like_dom_sf"/>
</dbReference>
<dbReference type="Proteomes" id="UP000700732">
    <property type="component" value="Unassembled WGS sequence"/>
</dbReference>
<organism evidence="1 2">
    <name type="scientific">Spirosoma utsteinense</name>
    <dbReference type="NCBI Taxonomy" id="2585773"/>
    <lineage>
        <taxon>Bacteria</taxon>
        <taxon>Pseudomonadati</taxon>
        <taxon>Bacteroidota</taxon>
        <taxon>Cytophagia</taxon>
        <taxon>Cytophagales</taxon>
        <taxon>Cytophagaceae</taxon>
        <taxon>Spirosoma</taxon>
    </lineage>
</organism>
<dbReference type="Gene3D" id="3.30.450.20">
    <property type="entry name" value="PAS domain"/>
    <property type="match status" value="1"/>
</dbReference>
<evidence type="ECO:0000313" key="1">
    <source>
        <dbReference type="EMBL" id="MBC3790002.1"/>
    </source>
</evidence>
<evidence type="ECO:0000313" key="2">
    <source>
        <dbReference type="Proteomes" id="UP000700732"/>
    </source>
</evidence>
<keyword evidence="2" id="KW-1185">Reference proteome</keyword>
<proteinExistence type="predicted"/>
<gene>
    <name evidence="1" type="ORF">FH603_486</name>
</gene>